<dbReference type="SUPFAM" id="SSF56784">
    <property type="entry name" value="HAD-like"/>
    <property type="match status" value="1"/>
</dbReference>
<dbReference type="EMBL" id="CP036271">
    <property type="protein sequence ID" value="QDT56678.1"/>
    <property type="molecule type" value="Genomic_DNA"/>
</dbReference>
<dbReference type="Proteomes" id="UP000315700">
    <property type="component" value="Chromosome"/>
</dbReference>
<dbReference type="NCBIfam" id="TIGR01549">
    <property type="entry name" value="HAD-SF-IA-v1"/>
    <property type="match status" value="1"/>
</dbReference>
<dbReference type="SFLD" id="SFLDG01129">
    <property type="entry name" value="C1.5:_HAD__Beta-PGM__Phosphata"/>
    <property type="match status" value="1"/>
</dbReference>
<dbReference type="PANTHER" id="PTHR46191:SF2">
    <property type="entry name" value="HALOACID DEHALOGENASE-LIKE HYDROLASE DOMAIN-CONTAINING PROTEIN 3"/>
    <property type="match status" value="1"/>
</dbReference>
<dbReference type="PANTHER" id="PTHR46191">
    <property type="match status" value="1"/>
</dbReference>
<dbReference type="Pfam" id="PF00702">
    <property type="entry name" value="Hydrolase"/>
    <property type="match status" value="1"/>
</dbReference>
<dbReference type="Gene3D" id="3.40.50.1000">
    <property type="entry name" value="HAD superfamily/HAD-like"/>
    <property type="match status" value="1"/>
</dbReference>
<accession>A0A517SKN6</accession>
<evidence type="ECO:0000313" key="2">
    <source>
        <dbReference type="Proteomes" id="UP000315700"/>
    </source>
</evidence>
<evidence type="ECO:0000313" key="1">
    <source>
        <dbReference type="EMBL" id="QDT56678.1"/>
    </source>
</evidence>
<dbReference type="PRINTS" id="PR00413">
    <property type="entry name" value="HADHALOGNASE"/>
</dbReference>
<gene>
    <name evidence="1" type="ORF">Pan44_47350</name>
</gene>
<dbReference type="RefSeq" id="WP_145034121.1">
    <property type="nucleotide sequence ID" value="NZ_CP036271.1"/>
</dbReference>
<organism evidence="1 2">
    <name type="scientific">Caulifigura coniformis</name>
    <dbReference type="NCBI Taxonomy" id="2527983"/>
    <lineage>
        <taxon>Bacteria</taxon>
        <taxon>Pseudomonadati</taxon>
        <taxon>Planctomycetota</taxon>
        <taxon>Planctomycetia</taxon>
        <taxon>Planctomycetales</taxon>
        <taxon>Planctomycetaceae</taxon>
        <taxon>Caulifigura</taxon>
    </lineage>
</organism>
<sequence>MTAPVAIQWVVFDAVGTLIFADPPVHMAYHRIGRKSGSEITPPLASQRFKEAITARPATLETSAQQELEFWKSLVAKVLPDANHPEGCFQRLWEHFAAPSSWGVYADVEETLDDLKSRGIQVAIASNFDHRLHTVMNGHRELKSITRRFISSEIGWKKPSPRFFEAIVKDLDAAPSSILMIGDTLADDVHPARTAGLQALHVNRTAEPIEGSLATLSDLSSHLNPES</sequence>
<dbReference type="InterPro" id="IPR036412">
    <property type="entry name" value="HAD-like_sf"/>
</dbReference>
<name>A0A517SKN6_9PLAN</name>
<dbReference type="SFLD" id="SFLDS00003">
    <property type="entry name" value="Haloacid_Dehalogenase"/>
    <property type="match status" value="1"/>
</dbReference>
<dbReference type="AlphaFoldDB" id="A0A517SKN6"/>
<dbReference type="GO" id="GO:0016787">
    <property type="term" value="F:hydrolase activity"/>
    <property type="evidence" value="ECO:0007669"/>
    <property type="project" value="UniProtKB-KW"/>
</dbReference>
<dbReference type="InterPro" id="IPR051828">
    <property type="entry name" value="HAD-like_hydrolase_domain"/>
</dbReference>
<dbReference type="KEGG" id="ccos:Pan44_47350"/>
<dbReference type="InterPro" id="IPR023214">
    <property type="entry name" value="HAD_sf"/>
</dbReference>
<dbReference type="OrthoDB" id="9809962at2"/>
<keyword evidence="2" id="KW-1185">Reference proteome</keyword>
<dbReference type="InParanoid" id="A0A517SKN6"/>
<dbReference type="InterPro" id="IPR044924">
    <property type="entry name" value="HAD-SF_hydro_IA_REG-2-like_cap"/>
</dbReference>
<dbReference type="Gene3D" id="1.10.150.720">
    <property type="entry name" value="Haloacid dehalogenase-like hydrolase"/>
    <property type="match status" value="1"/>
</dbReference>
<reference evidence="1 2" key="1">
    <citation type="submission" date="2019-02" db="EMBL/GenBank/DDBJ databases">
        <title>Deep-cultivation of Planctomycetes and their phenomic and genomic characterization uncovers novel biology.</title>
        <authorList>
            <person name="Wiegand S."/>
            <person name="Jogler M."/>
            <person name="Boedeker C."/>
            <person name="Pinto D."/>
            <person name="Vollmers J."/>
            <person name="Rivas-Marin E."/>
            <person name="Kohn T."/>
            <person name="Peeters S.H."/>
            <person name="Heuer A."/>
            <person name="Rast P."/>
            <person name="Oberbeckmann S."/>
            <person name="Bunk B."/>
            <person name="Jeske O."/>
            <person name="Meyerdierks A."/>
            <person name="Storesund J.E."/>
            <person name="Kallscheuer N."/>
            <person name="Luecker S."/>
            <person name="Lage O.M."/>
            <person name="Pohl T."/>
            <person name="Merkel B.J."/>
            <person name="Hornburger P."/>
            <person name="Mueller R.-W."/>
            <person name="Bruemmer F."/>
            <person name="Labrenz M."/>
            <person name="Spormann A.M."/>
            <person name="Op den Camp H."/>
            <person name="Overmann J."/>
            <person name="Amann R."/>
            <person name="Jetten M.S.M."/>
            <person name="Mascher T."/>
            <person name="Medema M.H."/>
            <person name="Devos D.P."/>
            <person name="Kaster A.-K."/>
            <person name="Ovreas L."/>
            <person name="Rohde M."/>
            <person name="Galperin M.Y."/>
            <person name="Jogler C."/>
        </authorList>
    </citation>
    <scope>NUCLEOTIDE SEQUENCE [LARGE SCALE GENOMIC DNA]</scope>
    <source>
        <strain evidence="1 2">Pan44</strain>
    </source>
</reference>
<dbReference type="InterPro" id="IPR006439">
    <property type="entry name" value="HAD-SF_hydro_IA"/>
</dbReference>
<dbReference type="EC" id="3.1.-.-" evidence="1"/>
<protein>
    <submittedName>
        <fullName evidence="1">Phosphatase</fullName>
        <ecNumber evidence="1">3.1.-.-</ecNumber>
    </submittedName>
</protein>
<proteinExistence type="predicted"/>
<keyword evidence="1" id="KW-0378">Hydrolase</keyword>